<proteinExistence type="predicted"/>
<dbReference type="AlphaFoldDB" id="A0A7R9FQK7"/>
<keyword evidence="2" id="KW-1185">Reference proteome</keyword>
<sequence>METTPSTKHPSVADGLVGPMRRQLKLKLTEQLIADPMLEQDWFHMRISARLLIGVINWNLCNI</sequence>
<protein>
    <submittedName>
        <fullName evidence="1">Uncharacterized protein</fullName>
    </submittedName>
</protein>
<reference evidence="1" key="1">
    <citation type="submission" date="2020-11" db="EMBL/GenBank/DDBJ databases">
        <authorList>
            <person name="Tran Van P."/>
        </authorList>
    </citation>
    <scope>NUCLEOTIDE SEQUENCE</scope>
</reference>
<dbReference type="EMBL" id="CAJPEV010003373">
    <property type="protein sequence ID" value="CAG0899611.1"/>
    <property type="molecule type" value="Genomic_DNA"/>
</dbReference>
<evidence type="ECO:0000313" key="2">
    <source>
        <dbReference type="Proteomes" id="UP000677054"/>
    </source>
</evidence>
<dbReference type="Proteomes" id="UP000677054">
    <property type="component" value="Unassembled WGS sequence"/>
</dbReference>
<evidence type="ECO:0000313" key="1">
    <source>
        <dbReference type="EMBL" id="CAD7251221.1"/>
    </source>
</evidence>
<accession>A0A7R9FQK7</accession>
<organism evidence="1">
    <name type="scientific">Darwinula stevensoni</name>
    <dbReference type="NCBI Taxonomy" id="69355"/>
    <lineage>
        <taxon>Eukaryota</taxon>
        <taxon>Metazoa</taxon>
        <taxon>Ecdysozoa</taxon>
        <taxon>Arthropoda</taxon>
        <taxon>Crustacea</taxon>
        <taxon>Oligostraca</taxon>
        <taxon>Ostracoda</taxon>
        <taxon>Podocopa</taxon>
        <taxon>Podocopida</taxon>
        <taxon>Darwinulocopina</taxon>
        <taxon>Darwinuloidea</taxon>
        <taxon>Darwinulidae</taxon>
        <taxon>Darwinula</taxon>
    </lineage>
</organism>
<gene>
    <name evidence="1" type="ORF">DSTB1V02_LOCUS10988</name>
</gene>
<name>A0A7R9FQK7_9CRUS</name>
<dbReference type="EMBL" id="LR902890">
    <property type="protein sequence ID" value="CAD7251221.1"/>
    <property type="molecule type" value="Genomic_DNA"/>
</dbReference>